<dbReference type="OrthoDB" id="1115707at2"/>
<dbReference type="GeneID" id="77848637"/>
<evidence type="ECO:0000256" key="1">
    <source>
        <dbReference type="SAM" id="Phobius"/>
    </source>
</evidence>
<gene>
    <name evidence="2" type="ORF">HMPREF9448_01363</name>
</gene>
<comment type="caution">
    <text evidence="2">The sequence shown here is derived from an EMBL/GenBank/DDBJ whole genome shotgun (WGS) entry which is preliminary data.</text>
</comment>
<sequence length="354" mass="39934">MEENISDRIVAKFKSIIQRIGTAFRQERTRELFTFLGFVLLSLIFWFMQGLNEEVENSFKIPIELQNLPEKTTLINDLPSHIEVRVRDKGPVMLGYAIEGLSSLRINFQEYDKGRNSFLLLSSQLETILRKSLRSSTSIVSIIPDTLKVMYTHNAGKRVKLVVKGVASTTPQCVLSGDMTADVDSVMVYGESSLLKRVKEVYTTDFEAKKLNDTLRTVVKIAKIPNLRIVPEQVTVTIPVEEMTSKILDIPVIPQNVPSNWSLITFPSSVQLSCMMPFSKFAAVDEDSFLLGVDFLDLSRRRLSDKLGVKILNAPEYVRNIVLSQDSVDYILEQKRPAFVVPVDSANRVTPDSI</sequence>
<dbReference type="PANTHER" id="PTHR37804:SF1">
    <property type="entry name" value="CDAA REGULATORY PROTEIN CDAR"/>
    <property type="match status" value="1"/>
</dbReference>
<organism evidence="2 3">
    <name type="scientific">Barnesiella intestinihominis YIT 11860</name>
    <dbReference type="NCBI Taxonomy" id="742726"/>
    <lineage>
        <taxon>Bacteria</taxon>
        <taxon>Pseudomonadati</taxon>
        <taxon>Bacteroidota</taxon>
        <taxon>Bacteroidia</taxon>
        <taxon>Bacteroidales</taxon>
        <taxon>Barnesiellaceae</taxon>
        <taxon>Barnesiella</taxon>
    </lineage>
</organism>
<dbReference type="Gene3D" id="2.170.120.40">
    <property type="entry name" value="YbbR-like domain"/>
    <property type="match status" value="1"/>
</dbReference>
<keyword evidence="1" id="KW-1133">Transmembrane helix</keyword>
<protein>
    <recommendedName>
        <fullName evidence="4">YbbR-like protein</fullName>
    </recommendedName>
</protein>
<dbReference type="PANTHER" id="PTHR37804">
    <property type="entry name" value="CDAA REGULATORY PROTEIN CDAR"/>
    <property type="match status" value="1"/>
</dbReference>
<evidence type="ECO:0000313" key="3">
    <source>
        <dbReference type="Proteomes" id="UP000006044"/>
    </source>
</evidence>
<dbReference type="RefSeq" id="WP_008861825.1">
    <property type="nucleotide sequence ID" value="NZ_JH815204.1"/>
</dbReference>
<accession>K0X097</accession>
<dbReference type="InterPro" id="IPR053154">
    <property type="entry name" value="c-di-AMP_regulator"/>
</dbReference>
<keyword evidence="3" id="KW-1185">Reference proteome</keyword>
<dbReference type="AlphaFoldDB" id="K0X097"/>
<keyword evidence="1" id="KW-0812">Transmembrane</keyword>
<dbReference type="eggNOG" id="COG4856">
    <property type="taxonomic scope" value="Bacteria"/>
</dbReference>
<proteinExistence type="predicted"/>
<reference evidence="2 3" key="1">
    <citation type="submission" date="2012-08" db="EMBL/GenBank/DDBJ databases">
        <title>The Genome Sequence of Barnesiella intestinihominis YIT 11860.</title>
        <authorList>
            <consortium name="The Broad Institute Genome Sequencing Platform"/>
            <person name="Earl A."/>
            <person name="Ward D."/>
            <person name="Feldgarden M."/>
            <person name="Gevers D."/>
            <person name="Morotomi M."/>
            <person name="Walker B."/>
            <person name="Young S.K."/>
            <person name="Zeng Q."/>
            <person name="Gargeya S."/>
            <person name="Fitzgerald M."/>
            <person name="Haas B."/>
            <person name="Abouelleil A."/>
            <person name="Alvarado L."/>
            <person name="Arachchi H.M."/>
            <person name="Berlin A.M."/>
            <person name="Chapman S.B."/>
            <person name="Goldberg J."/>
            <person name="Griggs A."/>
            <person name="Gujja S."/>
            <person name="Hansen M."/>
            <person name="Howarth C."/>
            <person name="Imamovic A."/>
            <person name="Larimer J."/>
            <person name="McCowen C."/>
            <person name="Montmayeur A."/>
            <person name="Murphy C."/>
            <person name="Neiman D."/>
            <person name="Pearson M."/>
            <person name="Priest M."/>
            <person name="Roberts A."/>
            <person name="Saif S."/>
            <person name="Shea T."/>
            <person name="Sisk P."/>
            <person name="Sykes S."/>
            <person name="Wortman J."/>
            <person name="Nusbaum C."/>
            <person name="Birren B."/>
        </authorList>
    </citation>
    <scope>NUCLEOTIDE SEQUENCE [LARGE SCALE GENOMIC DNA]</scope>
    <source>
        <strain evidence="2 3">YIT 11860</strain>
    </source>
</reference>
<dbReference type="HOGENOM" id="CLU_069602_0_0_10"/>
<keyword evidence="1" id="KW-0472">Membrane</keyword>
<evidence type="ECO:0000313" key="2">
    <source>
        <dbReference type="EMBL" id="EJZ64877.1"/>
    </source>
</evidence>
<feature type="transmembrane region" description="Helical" evidence="1">
    <location>
        <begin position="32"/>
        <end position="51"/>
    </location>
</feature>
<evidence type="ECO:0008006" key="4">
    <source>
        <dbReference type="Google" id="ProtNLM"/>
    </source>
</evidence>
<name>K0X097_9BACT</name>
<dbReference type="STRING" id="742726.HMPREF9448_01363"/>
<dbReference type="EMBL" id="ADLE01000008">
    <property type="protein sequence ID" value="EJZ64877.1"/>
    <property type="molecule type" value="Genomic_DNA"/>
</dbReference>
<dbReference type="Proteomes" id="UP000006044">
    <property type="component" value="Unassembled WGS sequence"/>
</dbReference>